<name>A0AAD7CPC5_MYCRO</name>
<dbReference type="EMBL" id="JARKIE010000301">
    <property type="protein sequence ID" value="KAJ7656541.1"/>
    <property type="molecule type" value="Genomic_DNA"/>
</dbReference>
<accession>A0AAD7CPC5</accession>
<sequence>MVEWSYSDPKSMFVKKKYFCLKWLLCSRVSMQNNQKAARILIWIKGLPPLARTVYLSRRPEASAQHRPAIGDASATVDVASMLPDHINQHRVLRVPRDPSSAHATPGWRRCCRLAARGRRRQGTPAIPLIATQKIPTTVLHYRLLFLMSLIFLSMARVARRERRALVLAAESVEHLPHDARMTQGECYNMPSLNGLRWVDDDGMTRTVRLYPPQPAGQGGEGAWRCRRDTGNGEGVVHLSGAPRSAAAYLADMSKVGTAYEALPARTRCLCVLVWGGGGRVMERRWERDARDPGPPPYLFRGTKRELGDQAEASAPGLGLATHSLVRGADGVSHPPRAGLGPVVLVSVQACACAGLYTLFVLVCARGQDTQRGGKAHETRQLSAKTRESGTRAGGARLHSQSQGRGVEALGEGDYALVCLLGLWRGRQERGKAVITRDRGDGMELPYTRVSIVSLGSLTTGRSLCYQYLSSDSTPADLLIQVPGIMTITILVPGPSRSGWPPKPIPLVGYLSRKLKCNDAEPWTWEDAQYGHDQNFEPQNYIMASSWVHLKQCGNTQDKYKEDTLSLRKVKTNLMMGSNSHIG</sequence>
<evidence type="ECO:0000313" key="2">
    <source>
        <dbReference type="EMBL" id="KAJ7656541.1"/>
    </source>
</evidence>
<reference evidence="2" key="1">
    <citation type="submission" date="2023-03" db="EMBL/GenBank/DDBJ databases">
        <title>Massive genome expansion in bonnet fungi (Mycena s.s.) driven by repeated elements and novel gene families across ecological guilds.</title>
        <authorList>
            <consortium name="Lawrence Berkeley National Laboratory"/>
            <person name="Harder C.B."/>
            <person name="Miyauchi S."/>
            <person name="Viragh M."/>
            <person name="Kuo A."/>
            <person name="Thoen E."/>
            <person name="Andreopoulos B."/>
            <person name="Lu D."/>
            <person name="Skrede I."/>
            <person name="Drula E."/>
            <person name="Henrissat B."/>
            <person name="Morin E."/>
            <person name="Kohler A."/>
            <person name="Barry K."/>
            <person name="LaButti K."/>
            <person name="Morin E."/>
            <person name="Salamov A."/>
            <person name="Lipzen A."/>
            <person name="Mereny Z."/>
            <person name="Hegedus B."/>
            <person name="Baldrian P."/>
            <person name="Stursova M."/>
            <person name="Weitz H."/>
            <person name="Taylor A."/>
            <person name="Grigoriev I.V."/>
            <person name="Nagy L.G."/>
            <person name="Martin F."/>
            <person name="Kauserud H."/>
        </authorList>
    </citation>
    <scope>NUCLEOTIDE SEQUENCE</scope>
    <source>
        <strain evidence="2">CBHHK067</strain>
    </source>
</reference>
<dbReference type="AlphaFoldDB" id="A0AAD7CPC5"/>
<proteinExistence type="predicted"/>
<feature type="region of interest" description="Disordered" evidence="1">
    <location>
        <begin position="372"/>
        <end position="405"/>
    </location>
</feature>
<organism evidence="2 3">
    <name type="scientific">Mycena rosella</name>
    <name type="common">Pink bonnet</name>
    <name type="synonym">Agaricus rosellus</name>
    <dbReference type="NCBI Taxonomy" id="1033263"/>
    <lineage>
        <taxon>Eukaryota</taxon>
        <taxon>Fungi</taxon>
        <taxon>Dikarya</taxon>
        <taxon>Basidiomycota</taxon>
        <taxon>Agaricomycotina</taxon>
        <taxon>Agaricomycetes</taxon>
        <taxon>Agaricomycetidae</taxon>
        <taxon>Agaricales</taxon>
        <taxon>Marasmiineae</taxon>
        <taxon>Mycenaceae</taxon>
        <taxon>Mycena</taxon>
    </lineage>
</organism>
<evidence type="ECO:0000313" key="3">
    <source>
        <dbReference type="Proteomes" id="UP001221757"/>
    </source>
</evidence>
<keyword evidence="3" id="KW-1185">Reference proteome</keyword>
<dbReference type="Proteomes" id="UP001221757">
    <property type="component" value="Unassembled WGS sequence"/>
</dbReference>
<protein>
    <submittedName>
        <fullName evidence="2">Uncharacterized protein</fullName>
    </submittedName>
</protein>
<feature type="compositionally biased region" description="Basic and acidic residues" evidence="1">
    <location>
        <begin position="375"/>
        <end position="390"/>
    </location>
</feature>
<gene>
    <name evidence="2" type="ORF">B0H17DRAFT_1146196</name>
</gene>
<comment type="caution">
    <text evidence="2">The sequence shown here is derived from an EMBL/GenBank/DDBJ whole genome shotgun (WGS) entry which is preliminary data.</text>
</comment>
<evidence type="ECO:0000256" key="1">
    <source>
        <dbReference type="SAM" id="MobiDB-lite"/>
    </source>
</evidence>